<evidence type="ECO:0000256" key="1">
    <source>
        <dbReference type="SAM" id="SignalP"/>
    </source>
</evidence>
<accession>A0AAT9FPR9</accession>
<feature type="domain" description="DSP-PTPase phosphatase fused to NAD+ Kinase" evidence="2">
    <location>
        <begin position="47"/>
        <end position="156"/>
    </location>
</feature>
<dbReference type="KEGG" id="osu:NT6N_30350"/>
<dbReference type="Gene3D" id="3.90.190.10">
    <property type="entry name" value="Protein tyrosine phosphatase superfamily"/>
    <property type="match status" value="1"/>
</dbReference>
<dbReference type="Pfam" id="PF22741">
    <property type="entry name" value="PTP-NADK"/>
    <property type="match status" value="1"/>
</dbReference>
<gene>
    <name evidence="3" type="ORF">NT6N_30350</name>
</gene>
<evidence type="ECO:0000313" key="3">
    <source>
        <dbReference type="EMBL" id="BDS07995.1"/>
    </source>
</evidence>
<dbReference type="InterPro" id="IPR029021">
    <property type="entry name" value="Prot-tyrosine_phosphatase-like"/>
</dbReference>
<organism evidence="3">
    <name type="scientific">Oceaniferula spumae</name>
    <dbReference type="NCBI Taxonomy" id="2979115"/>
    <lineage>
        <taxon>Bacteria</taxon>
        <taxon>Pseudomonadati</taxon>
        <taxon>Verrucomicrobiota</taxon>
        <taxon>Verrucomicrobiia</taxon>
        <taxon>Verrucomicrobiales</taxon>
        <taxon>Verrucomicrobiaceae</taxon>
        <taxon>Oceaniferula</taxon>
    </lineage>
</organism>
<keyword evidence="1" id="KW-0732">Signal</keyword>
<reference evidence="3" key="1">
    <citation type="submission" date="2024-07" db="EMBL/GenBank/DDBJ databases">
        <title>Complete genome sequence of Verrucomicrobiaceae bacterium NT6N.</title>
        <authorList>
            <person name="Huang C."/>
            <person name="Takami H."/>
            <person name="Hamasaki K."/>
        </authorList>
    </citation>
    <scope>NUCLEOTIDE SEQUENCE</scope>
    <source>
        <strain evidence="3">NT6N</strain>
    </source>
</reference>
<dbReference type="SUPFAM" id="SSF52799">
    <property type="entry name" value="(Phosphotyrosine protein) phosphatases II"/>
    <property type="match status" value="1"/>
</dbReference>
<name>A0AAT9FPR9_9BACT</name>
<proteinExistence type="predicted"/>
<protein>
    <recommendedName>
        <fullName evidence="2">DSP-PTPase phosphatase fused to NAD+ Kinase domain-containing protein</fullName>
    </recommendedName>
</protein>
<sequence>MNSSHALISAAAIAAIAFLASCSSHDHASPKVAKLGVTNLTQPQPFIYSSGQPTKSQLDTLAKQGVKHVVNLRPANEIDWDEEKHVRSLGMSYISIPVSGVADLTKENAKRLDGAIVAIGKDPALIHCSSGNRVGALIAIREATLKGKSRSKAIAEGKLWGLTKLEPGVKARLSEMGH</sequence>
<feature type="signal peptide" evidence="1">
    <location>
        <begin position="1"/>
        <end position="28"/>
    </location>
</feature>
<feature type="chain" id="PRO_5043972483" description="DSP-PTPase phosphatase fused to NAD+ Kinase domain-containing protein" evidence="1">
    <location>
        <begin position="29"/>
        <end position="178"/>
    </location>
</feature>
<dbReference type="EMBL" id="AP026866">
    <property type="protein sequence ID" value="BDS07995.1"/>
    <property type="molecule type" value="Genomic_DNA"/>
</dbReference>
<dbReference type="InterPro" id="IPR055214">
    <property type="entry name" value="PTP-NADK"/>
</dbReference>
<evidence type="ECO:0000259" key="2">
    <source>
        <dbReference type="Pfam" id="PF22741"/>
    </source>
</evidence>
<dbReference type="AlphaFoldDB" id="A0AAT9FPR9"/>